<dbReference type="SUPFAM" id="SSF51735">
    <property type="entry name" value="NAD(P)-binding Rossmann-fold domains"/>
    <property type="match status" value="1"/>
</dbReference>
<dbReference type="GO" id="GO:0006538">
    <property type="term" value="P:L-glutamate catabolic process"/>
    <property type="evidence" value="ECO:0007669"/>
    <property type="project" value="TreeGrafter"/>
</dbReference>
<gene>
    <name evidence="3" type="ORF">BVRB_036260</name>
</gene>
<name>A0A0J7YP95_BETVV</name>
<dbReference type="OrthoDB" id="6718861at2759"/>
<proteinExistence type="predicted"/>
<feature type="domain" description="Glutamate/phenylalanine/leucine/valine/L-tryptophan dehydrogenase C-terminal" evidence="2">
    <location>
        <begin position="1"/>
        <end position="73"/>
    </location>
</feature>
<dbReference type="PANTHER" id="PTHR11606">
    <property type="entry name" value="GLUTAMATE DEHYDROGENASE"/>
    <property type="match status" value="1"/>
</dbReference>
<dbReference type="Pfam" id="PF00208">
    <property type="entry name" value="ELFV_dehydrog"/>
    <property type="match status" value="1"/>
</dbReference>
<evidence type="ECO:0000256" key="1">
    <source>
        <dbReference type="ARBA" id="ARBA00023002"/>
    </source>
</evidence>
<dbReference type="Gene3D" id="3.40.50.720">
    <property type="entry name" value="NAD(P)-binding Rossmann-like Domain"/>
    <property type="match status" value="1"/>
</dbReference>
<dbReference type="GO" id="GO:0005739">
    <property type="term" value="C:mitochondrion"/>
    <property type="evidence" value="ECO:0007669"/>
    <property type="project" value="TreeGrafter"/>
</dbReference>
<dbReference type="Gramene" id="KMS65411">
    <property type="protein sequence ID" value="KMS65411"/>
    <property type="gene ID" value="BVRB_036260"/>
</dbReference>
<dbReference type="Proteomes" id="UP000035740">
    <property type="component" value="Unassembled WGS sequence"/>
</dbReference>
<keyword evidence="4" id="KW-1185">Reference proteome</keyword>
<dbReference type="InterPro" id="IPR036291">
    <property type="entry name" value="NAD(P)-bd_dom_sf"/>
</dbReference>
<dbReference type="InterPro" id="IPR006096">
    <property type="entry name" value="Glu/Leu/Phe/Val/Trp_DH_C"/>
</dbReference>
<organism evidence="3 4">
    <name type="scientific">Beta vulgaris subsp. vulgaris</name>
    <name type="common">Beet</name>
    <dbReference type="NCBI Taxonomy" id="3555"/>
    <lineage>
        <taxon>Eukaryota</taxon>
        <taxon>Viridiplantae</taxon>
        <taxon>Streptophyta</taxon>
        <taxon>Embryophyta</taxon>
        <taxon>Tracheophyta</taxon>
        <taxon>Spermatophyta</taxon>
        <taxon>Magnoliopsida</taxon>
        <taxon>eudicotyledons</taxon>
        <taxon>Gunneridae</taxon>
        <taxon>Pentapetalae</taxon>
        <taxon>Caryophyllales</taxon>
        <taxon>Chenopodiaceae</taxon>
        <taxon>Betoideae</taxon>
        <taxon>Beta</taxon>
    </lineage>
</organism>
<evidence type="ECO:0000313" key="3">
    <source>
        <dbReference type="EMBL" id="KMS65411.1"/>
    </source>
</evidence>
<dbReference type="PANTHER" id="PTHR11606:SF13">
    <property type="entry name" value="GLUTAMATE DEHYDROGENASE 1, MITOCHONDRIAL"/>
    <property type="match status" value="1"/>
</dbReference>
<reference evidence="3 4" key="1">
    <citation type="journal article" date="2014" name="Nature">
        <title>The genome of the recently domesticated crop plant sugar beet (Beta vulgaris).</title>
        <authorList>
            <person name="Dohm J.C."/>
            <person name="Minoche A.E."/>
            <person name="Holtgrawe D."/>
            <person name="Capella-Gutierrez S."/>
            <person name="Zakrzewski F."/>
            <person name="Tafer H."/>
            <person name="Rupp O."/>
            <person name="Sorensen T.R."/>
            <person name="Stracke R."/>
            <person name="Reinhardt R."/>
            <person name="Goesmann A."/>
            <person name="Kraft T."/>
            <person name="Schulz B."/>
            <person name="Stadler P.F."/>
            <person name="Schmidt T."/>
            <person name="Gabaldon T."/>
            <person name="Lehrach H."/>
            <person name="Weisshaar B."/>
            <person name="Himmelbauer H."/>
        </authorList>
    </citation>
    <scope>NUCLEOTIDE SEQUENCE [LARGE SCALE GENOMIC DNA]</scope>
    <source>
        <tissue evidence="3">Taproot</tissue>
    </source>
</reference>
<dbReference type="eggNOG" id="KOG2250">
    <property type="taxonomic scope" value="Eukaryota"/>
</dbReference>
<evidence type="ECO:0000313" key="4">
    <source>
        <dbReference type="Proteomes" id="UP000035740"/>
    </source>
</evidence>
<evidence type="ECO:0000259" key="2">
    <source>
        <dbReference type="Pfam" id="PF00208"/>
    </source>
</evidence>
<sequence>VPDMYLNSGGVVVSYFEWLKNLSHVRFGRLSRRFDEHRGTAVADAFDEICNETPLSDQLRKRIVAGATEADFARSGLEDTMSDAFKEIVTTANKYKINYRTAAMVNAIKKIAVVQDQSNHLFF</sequence>
<dbReference type="GO" id="GO:0004352">
    <property type="term" value="F:glutamate dehydrogenase (NAD+) activity"/>
    <property type="evidence" value="ECO:0007669"/>
    <property type="project" value="TreeGrafter"/>
</dbReference>
<accession>A0A0J7YP95</accession>
<dbReference type="EMBL" id="KQ109139">
    <property type="protein sequence ID" value="KMS65411.1"/>
    <property type="molecule type" value="Genomic_DNA"/>
</dbReference>
<feature type="non-terminal residue" evidence="3">
    <location>
        <position position="1"/>
    </location>
</feature>
<protein>
    <recommendedName>
        <fullName evidence="2">Glutamate/phenylalanine/leucine/valine/L-tryptophan dehydrogenase C-terminal domain-containing protein</fullName>
    </recommendedName>
</protein>
<dbReference type="AlphaFoldDB" id="A0A0J7YP95"/>
<keyword evidence="1" id="KW-0560">Oxidoreductase</keyword>